<keyword evidence="8" id="KW-1185">Reference proteome</keyword>
<accession>A0A1G6LNR5</accession>
<comment type="similarity">
    <text evidence="2">Belongs to the bacterial solute-binding protein 8 family.</text>
</comment>
<dbReference type="SUPFAM" id="SSF53807">
    <property type="entry name" value="Helical backbone' metal receptor"/>
    <property type="match status" value="1"/>
</dbReference>
<comment type="subcellular location">
    <subcellularLocation>
        <location evidence="1">Cell membrane</location>
        <topology evidence="1">Lipid-anchor</topology>
    </subcellularLocation>
</comment>
<dbReference type="RefSeq" id="WP_090796539.1">
    <property type="nucleotide sequence ID" value="NZ_FMYI01000009.1"/>
</dbReference>
<evidence type="ECO:0000259" key="6">
    <source>
        <dbReference type="PROSITE" id="PS50983"/>
    </source>
</evidence>
<evidence type="ECO:0000256" key="1">
    <source>
        <dbReference type="ARBA" id="ARBA00004193"/>
    </source>
</evidence>
<dbReference type="PANTHER" id="PTHR30532:SF28">
    <property type="entry name" value="PETROBACTIN-BINDING PROTEIN YCLQ"/>
    <property type="match status" value="1"/>
</dbReference>
<protein>
    <submittedName>
        <fullName evidence="7">Iron complex transport system substrate-binding protein</fullName>
    </submittedName>
</protein>
<dbReference type="PANTHER" id="PTHR30532">
    <property type="entry name" value="IRON III DICITRATE-BINDING PERIPLASMIC PROTEIN"/>
    <property type="match status" value="1"/>
</dbReference>
<dbReference type="GO" id="GO:0005886">
    <property type="term" value="C:plasma membrane"/>
    <property type="evidence" value="ECO:0007669"/>
    <property type="project" value="UniProtKB-SubCell"/>
</dbReference>
<reference evidence="8" key="1">
    <citation type="submission" date="2016-09" db="EMBL/GenBank/DDBJ databases">
        <authorList>
            <person name="Varghese N."/>
            <person name="Submissions S."/>
        </authorList>
    </citation>
    <scope>NUCLEOTIDE SEQUENCE [LARGE SCALE GENOMIC DNA]</scope>
    <source>
        <strain evidence="8">S5</strain>
    </source>
</reference>
<dbReference type="Proteomes" id="UP000242949">
    <property type="component" value="Unassembled WGS sequence"/>
</dbReference>
<dbReference type="Pfam" id="PF01497">
    <property type="entry name" value="Peripla_BP_2"/>
    <property type="match status" value="1"/>
</dbReference>
<feature type="domain" description="Fe/B12 periplasmic-binding" evidence="6">
    <location>
        <begin position="60"/>
        <end position="317"/>
    </location>
</feature>
<organism evidence="7 8">
    <name type="scientific">Pelagirhabdus alkalitolerans</name>
    <dbReference type="NCBI Taxonomy" id="1612202"/>
    <lineage>
        <taxon>Bacteria</taxon>
        <taxon>Bacillati</taxon>
        <taxon>Bacillota</taxon>
        <taxon>Bacilli</taxon>
        <taxon>Bacillales</taxon>
        <taxon>Bacillaceae</taxon>
        <taxon>Pelagirhabdus</taxon>
    </lineage>
</organism>
<dbReference type="Gene3D" id="3.40.50.1980">
    <property type="entry name" value="Nitrogenase molybdenum iron protein domain"/>
    <property type="match status" value="2"/>
</dbReference>
<proteinExistence type="inferred from homology"/>
<evidence type="ECO:0000256" key="2">
    <source>
        <dbReference type="ARBA" id="ARBA00008814"/>
    </source>
</evidence>
<evidence type="ECO:0000256" key="5">
    <source>
        <dbReference type="SAM" id="SignalP"/>
    </source>
</evidence>
<dbReference type="STRING" id="1612202.SAMN05421734_10920"/>
<dbReference type="PROSITE" id="PS51257">
    <property type="entry name" value="PROKAR_LIPOPROTEIN"/>
    <property type="match status" value="1"/>
</dbReference>
<evidence type="ECO:0000313" key="8">
    <source>
        <dbReference type="Proteomes" id="UP000242949"/>
    </source>
</evidence>
<name>A0A1G6LNR5_9BACI</name>
<dbReference type="OrthoDB" id="63946at2"/>
<dbReference type="InterPro" id="IPR002491">
    <property type="entry name" value="ABC_transptr_periplasmic_BD"/>
</dbReference>
<feature type="chain" id="PRO_5017317311" evidence="5">
    <location>
        <begin position="22"/>
        <end position="317"/>
    </location>
</feature>
<evidence type="ECO:0000256" key="3">
    <source>
        <dbReference type="ARBA" id="ARBA00022448"/>
    </source>
</evidence>
<dbReference type="AlphaFoldDB" id="A0A1G6LNR5"/>
<evidence type="ECO:0000313" key="7">
    <source>
        <dbReference type="EMBL" id="SDC44831.1"/>
    </source>
</evidence>
<dbReference type="CDD" id="cd01140">
    <property type="entry name" value="FatB"/>
    <property type="match status" value="1"/>
</dbReference>
<dbReference type="InterPro" id="IPR033870">
    <property type="entry name" value="FatB"/>
</dbReference>
<dbReference type="InterPro" id="IPR051313">
    <property type="entry name" value="Bact_iron-sidero_bind"/>
</dbReference>
<evidence type="ECO:0000256" key="4">
    <source>
        <dbReference type="ARBA" id="ARBA00022729"/>
    </source>
</evidence>
<dbReference type="PROSITE" id="PS50983">
    <property type="entry name" value="FE_B12_PBP"/>
    <property type="match status" value="1"/>
</dbReference>
<dbReference type="EMBL" id="FMYI01000009">
    <property type="protein sequence ID" value="SDC44831.1"/>
    <property type="molecule type" value="Genomic_DNA"/>
</dbReference>
<dbReference type="GO" id="GO:0030288">
    <property type="term" value="C:outer membrane-bounded periplasmic space"/>
    <property type="evidence" value="ECO:0007669"/>
    <property type="project" value="TreeGrafter"/>
</dbReference>
<gene>
    <name evidence="7" type="ORF">SAMN05421734_10920</name>
</gene>
<dbReference type="GO" id="GO:1901678">
    <property type="term" value="P:iron coordination entity transport"/>
    <property type="evidence" value="ECO:0007669"/>
    <property type="project" value="UniProtKB-ARBA"/>
</dbReference>
<keyword evidence="3" id="KW-0813">Transport</keyword>
<sequence>MKKLIMMMLLFVFVVVGAACADANDTSEEIDENEETTEENEDIEVEHELGTTMVPQNPENVVVFDFGTVDTLHELGIEVTAVPKANVPDYLDVFTQDEYEDAGTLFEPDFETLANLDPDLIIISGRTQEAYEDLSELAPTIYMGIEENDYMNSFENNVMQLAEIFDVEDEASDRVSDLLDQVDALQNQVPEDQNGLIVMTSDGSLSAYGPGSRFGIIHDDFGVEPVALDIEEATHGQNISFEYVSEMDPDYLFVMDRNAVVGGEDDAVTTLDNELINQTTAVQNDQVIHLTPDYWYLSSGGIESVQQMINEISAITE</sequence>
<feature type="signal peptide" evidence="5">
    <location>
        <begin position="1"/>
        <end position="21"/>
    </location>
</feature>
<keyword evidence="4 5" id="KW-0732">Signal</keyword>